<protein>
    <submittedName>
        <fullName evidence="3">Uncharacterized protein LOC106813303</fullName>
    </submittedName>
</protein>
<keyword evidence="2" id="KW-1185">Reference proteome</keyword>
<dbReference type="RefSeq" id="XP_014672893.1">
    <property type="nucleotide sequence ID" value="XM_014817407.1"/>
</dbReference>
<proteinExistence type="predicted"/>
<dbReference type="InterPro" id="IPR039142">
    <property type="entry name" value="NRF1/Ewg"/>
</dbReference>
<gene>
    <name evidence="3" type="primary">LOC106813303</name>
</gene>
<name>A0ABM1EL22_PRICU</name>
<sequence>METFGPRSPRIYEELPAKLKAERAADEIIIYASPIHQTTPRRVNNNSSSNKKQKNKYETLKEANNARNEDGSSDTVDAAATPTVADELADSLQSTRVKNADDETTSHPSRLDDDEMTQIELFYGSHKTDVFVCGCECLVYACPVTQPVASDDAPPLHAAVPVLLLDTGGALCRQERRLFLVLAERGTGFMVWRDRIDNLSNYQPFGPDYHTMFFSTDHKKLVGLRFSDADVADAFHAAVRRRTGDVSDPALSVNGCTRRKQPARRRKSAPLPTKADISQPIGFQHLTSLDAAELHRYATLRDKVPSTSGDDSSTDDSAIVADCGSSIGDCATYVAENGRYSVVVASV</sequence>
<evidence type="ECO:0000256" key="1">
    <source>
        <dbReference type="SAM" id="MobiDB-lite"/>
    </source>
</evidence>
<dbReference type="Gene3D" id="2.30.29.30">
    <property type="entry name" value="Pleckstrin-homology domain (PH domain)/Phosphotyrosine-binding domain (PTB)"/>
    <property type="match status" value="1"/>
</dbReference>
<dbReference type="GeneID" id="106813303"/>
<feature type="region of interest" description="Disordered" evidence="1">
    <location>
        <begin position="90"/>
        <end position="112"/>
    </location>
</feature>
<evidence type="ECO:0000313" key="2">
    <source>
        <dbReference type="Proteomes" id="UP000695022"/>
    </source>
</evidence>
<dbReference type="PANTHER" id="PTHR20338">
    <property type="entry name" value="NUCLEAR RESPIRATORY FACTOR 1"/>
    <property type="match status" value="1"/>
</dbReference>
<reference evidence="3" key="1">
    <citation type="submission" date="2025-08" db="UniProtKB">
        <authorList>
            <consortium name="RefSeq"/>
        </authorList>
    </citation>
    <scope>IDENTIFICATION</scope>
</reference>
<accession>A0ABM1EL22</accession>
<evidence type="ECO:0000313" key="3">
    <source>
        <dbReference type="RefSeq" id="XP_014672893.1"/>
    </source>
</evidence>
<dbReference type="Proteomes" id="UP000695022">
    <property type="component" value="Unplaced"/>
</dbReference>
<feature type="compositionally biased region" description="Basic and acidic residues" evidence="1">
    <location>
        <begin position="98"/>
        <end position="111"/>
    </location>
</feature>
<dbReference type="InterPro" id="IPR011993">
    <property type="entry name" value="PH-like_dom_sf"/>
</dbReference>
<organism evidence="2 3">
    <name type="scientific">Priapulus caudatus</name>
    <name type="common">Priapulid worm</name>
    <dbReference type="NCBI Taxonomy" id="37621"/>
    <lineage>
        <taxon>Eukaryota</taxon>
        <taxon>Metazoa</taxon>
        <taxon>Ecdysozoa</taxon>
        <taxon>Scalidophora</taxon>
        <taxon>Priapulida</taxon>
        <taxon>Priapulimorpha</taxon>
        <taxon>Priapulimorphida</taxon>
        <taxon>Priapulidae</taxon>
        <taxon>Priapulus</taxon>
    </lineage>
</organism>